<sequence length="202" mass="23385">MEPYTRIDIIGEDEVSTTVTSLLPHREYSVYVAAFNLYGDGEASQIKNFITPGMPPSEPRVSGITFLNKKPFYKPYKARITWRKPEETYEMPVKRYIMLYKSDIDAQYHKREVNGSADEMSLEVDDLCKDLKLLGREYEFKIAAVTDEGIGNNATERLSTPEGKPVQGPLNLRYEVNNRQYALWDEWIKRKLKNVFSDEEAL</sequence>
<dbReference type="InterPro" id="IPR036116">
    <property type="entry name" value="FN3_sf"/>
</dbReference>
<protein>
    <submittedName>
        <fullName evidence="3">Fibronectin type-III domain-containing protein</fullName>
    </submittedName>
</protein>
<name>A0A0N5AMS3_9BILA</name>
<dbReference type="InterPro" id="IPR003961">
    <property type="entry name" value="FN3_dom"/>
</dbReference>
<dbReference type="Gene3D" id="2.60.40.10">
    <property type="entry name" value="Immunoglobulins"/>
    <property type="match status" value="2"/>
</dbReference>
<dbReference type="WBParaSite" id="SMUV_0000589001-mRNA-1">
    <property type="protein sequence ID" value="SMUV_0000589001-mRNA-1"/>
    <property type="gene ID" value="SMUV_0000589001"/>
</dbReference>
<dbReference type="PROSITE" id="PS50853">
    <property type="entry name" value="FN3"/>
    <property type="match status" value="1"/>
</dbReference>
<dbReference type="Proteomes" id="UP000046393">
    <property type="component" value="Unplaced"/>
</dbReference>
<feature type="domain" description="Fibronectin type-III" evidence="1">
    <location>
        <begin position="1"/>
        <end position="54"/>
    </location>
</feature>
<dbReference type="CDD" id="cd00063">
    <property type="entry name" value="FN3"/>
    <property type="match status" value="2"/>
</dbReference>
<dbReference type="STRING" id="451379.A0A0N5AMS3"/>
<evidence type="ECO:0000313" key="3">
    <source>
        <dbReference type="WBParaSite" id="SMUV_0000589001-mRNA-1"/>
    </source>
</evidence>
<organism evidence="2 3">
    <name type="scientific">Syphacia muris</name>
    <dbReference type="NCBI Taxonomy" id="451379"/>
    <lineage>
        <taxon>Eukaryota</taxon>
        <taxon>Metazoa</taxon>
        <taxon>Ecdysozoa</taxon>
        <taxon>Nematoda</taxon>
        <taxon>Chromadorea</taxon>
        <taxon>Rhabditida</taxon>
        <taxon>Spirurina</taxon>
        <taxon>Oxyuridomorpha</taxon>
        <taxon>Oxyuroidea</taxon>
        <taxon>Oxyuridae</taxon>
        <taxon>Syphacia</taxon>
    </lineage>
</organism>
<evidence type="ECO:0000259" key="1">
    <source>
        <dbReference type="PROSITE" id="PS50853"/>
    </source>
</evidence>
<reference evidence="3" key="1">
    <citation type="submission" date="2017-02" db="UniProtKB">
        <authorList>
            <consortium name="WormBaseParasite"/>
        </authorList>
    </citation>
    <scope>IDENTIFICATION</scope>
</reference>
<accession>A0A0N5AMS3</accession>
<dbReference type="AlphaFoldDB" id="A0A0N5AMS3"/>
<dbReference type="InterPro" id="IPR013783">
    <property type="entry name" value="Ig-like_fold"/>
</dbReference>
<proteinExistence type="predicted"/>
<dbReference type="SUPFAM" id="SSF49265">
    <property type="entry name" value="Fibronectin type III"/>
    <property type="match status" value="1"/>
</dbReference>
<evidence type="ECO:0000313" key="2">
    <source>
        <dbReference type="Proteomes" id="UP000046393"/>
    </source>
</evidence>
<keyword evidence="2" id="KW-1185">Reference proteome</keyword>